<name>A0A517PX90_9PLAN</name>
<keyword evidence="1" id="KW-0812">Transmembrane</keyword>
<reference evidence="2 3" key="1">
    <citation type="submission" date="2019-02" db="EMBL/GenBank/DDBJ databases">
        <title>Deep-cultivation of Planctomycetes and their phenomic and genomic characterization uncovers novel biology.</title>
        <authorList>
            <person name="Wiegand S."/>
            <person name="Jogler M."/>
            <person name="Boedeker C."/>
            <person name="Pinto D."/>
            <person name="Vollmers J."/>
            <person name="Rivas-Marin E."/>
            <person name="Kohn T."/>
            <person name="Peeters S.H."/>
            <person name="Heuer A."/>
            <person name="Rast P."/>
            <person name="Oberbeckmann S."/>
            <person name="Bunk B."/>
            <person name="Jeske O."/>
            <person name="Meyerdierks A."/>
            <person name="Storesund J.E."/>
            <person name="Kallscheuer N."/>
            <person name="Luecker S."/>
            <person name="Lage O.M."/>
            <person name="Pohl T."/>
            <person name="Merkel B.J."/>
            <person name="Hornburger P."/>
            <person name="Mueller R.-W."/>
            <person name="Bruemmer F."/>
            <person name="Labrenz M."/>
            <person name="Spormann A.M."/>
            <person name="Op den Camp H."/>
            <person name="Overmann J."/>
            <person name="Amann R."/>
            <person name="Jetten M.S.M."/>
            <person name="Mascher T."/>
            <person name="Medema M.H."/>
            <person name="Devos D.P."/>
            <person name="Kaster A.-K."/>
            <person name="Ovreas L."/>
            <person name="Rohde M."/>
            <person name="Galperin M.Y."/>
            <person name="Jogler C."/>
        </authorList>
    </citation>
    <scope>NUCLEOTIDE SEQUENCE [LARGE SCALE GENOMIC DNA]</scope>
    <source>
        <strain evidence="2 3">HG66A1</strain>
    </source>
</reference>
<dbReference type="RefSeq" id="WP_145192209.1">
    <property type="nucleotide sequence ID" value="NZ_CP036266.1"/>
</dbReference>
<proteinExistence type="predicted"/>
<evidence type="ECO:0000313" key="2">
    <source>
        <dbReference type="EMBL" id="QDT23982.1"/>
    </source>
</evidence>
<feature type="transmembrane region" description="Helical" evidence="1">
    <location>
        <begin position="122"/>
        <end position="140"/>
    </location>
</feature>
<keyword evidence="1" id="KW-1133">Transmembrane helix</keyword>
<feature type="transmembrane region" description="Helical" evidence="1">
    <location>
        <begin position="235"/>
        <end position="254"/>
    </location>
</feature>
<keyword evidence="3" id="KW-1185">Reference proteome</keyword>
<dbReference type="Pfam" id="PF06182">
    <property type="entry name" value="ABC2_membrane_6"/>
    <property type="match status" value="2"/>
</dbReference>
<keyword evidence="1" id="KW-0472">Membrane</keyword>
<dbReference type="InterPro" id="IPR010390">
    <property type="entry name" value="ABC-2_transporter-like"/>
</dbReference>
<dbReference type="OrthoDB" id="3818833at2"/>
<evidence type="ECO:0000313" key="3">
    <source>
        <dbReference type="Proteomes" id="UP000320421"/>
    </source>
</evidence>
<feature type="transmembrane region" description="Helical" evidence="1">
    <location>
        <begin position="67"/>
        <end position="87"/>
    </location>
</feature>
<dbReference type="AlphaFoldDB" id="A0A517PX90"/>
<accession>A0A517PX90</accession>
<feature type="transmembrane region" description="Helical" evidence="1">
    <location>
        <begin position="175"/>
        <end position="196"/>
    </location>
</feature>
<dbReference type="Proteomes" id="UP000320421">
    <property type="component" value="Chromosome"/>
</dbReference>
<gene>
    <name evidence="2" type="ORF">HG66A1_58080</name>
</gene>
<dbReference type="PANTHER" id="PTHR36833">
    <property type="entry name" value="SLR0610 PROTEIN-RELATED"/>
    <property type="match status" value="1"/>
</dbReference>
<organism evidence="2 3">
    <name type="scientific">Gimesia chilikensis</name>
    <dbReference type="NCBI Taxonomy" id="2605989"/>
    <lineage>
        <taxon>Bacteria</taxon>
        <taxon>Pseudomonadati</taxon>
        <taxon>Planctomycetota</taxon>
        <taxon>Planctomycetia</taxon>
        <taxon>Planctomycetales</taxon>
        <taxon>Planctomycetaceae</taxon>
        <taxon>Gimesia</taxon>
    </lineage>
</organism>
<feature type="transmembrane region" description="Helical" evidence="1">
    <location>
        <begin position="31"/>
        <end position="52"/>
    </location>
</feature>
<dbReference type="PANTHER" id="PTHR36833:SF2">
    <property type="entry name" value="SLR0610 PROTEIN"/>
    <property type="match status" value="1"/>
</dbReference>
<evidence type="ECO:0008006" key="4">
    <source>
        <dbReference type="Google" id="ProtNLM"/>
    </source>
</evidence>
<evidence type="ECO:0000256" key="1">
    <source>
        <dbReference type="SAM" id="Phobius"/>
    </source>
</evidence>
<protein>
    <recommendedName>
        <fullName evidence="4">ABC-2 family transporter protein</fullName>
    </recommendedName>
</protein>
<feature type="transmembrane region" description="Helical" evidence="1">
    <location>
        <begin position="266"/>
        <end position="286"/>
    </location>
</feature>
<dbReference type="EMBL" id="CP036266">
    <property type="protein sequence ID" value="QDT23982.1"/>
    <property type="molecule type" value="Genomic_DNA"/>
</dbReference>
<sequence length="298" mass="34155">MASNSRPQYGRVWITFLRNSLIREMTFRGNLLITIVTRGFWFAAQLILFDIIYRNVNSINDWTREEYFAFMATGMLINAIVETFFMPNCANFSELIRNGNLDFVLLKPIDTQFLVSFEKVNLAMLNQIVLAGALLLYALAHTTQLEPALSVLQYQIQAGQWGWLLHLCLLGTGQILMYCLLLMIGVAFFYSLMIALASSSIWFGRNQGLYDFWFYITVFARYPRSIYSGSPTGEILQFAFSYVIPILLVVTIPARQLLSKALEPSWITLVSISITLVLLFVSRWIFKWSLNSYRSASS</sequence>